<dbReference type="InterPro" id="IPR000515">
    <property type="entry name" value="MetI-like"/>
</dbReference>
<dbReference type="CDD" id="cd06261">
    <property type="entry name" value="TM_PBP2"/>
    <property type="match status" value="1"/>
</dbReference>
<keyword evidence="6 10" id="KW-0812">Transmembrane</keyword>
<reference evidence="12" key="1">
    <citation type="submission" date="2016-04" db="EMBL/GenBank/DDBJ databases">
        <title>Fast-growing isolate from the root nodules of Vavilovia formosa.</title>
        <authorList>
            <person name="Kimeklis A."/>
            <person name="Safronova V."/>
            <person name="Belimov A."/>
            <person name="Andronov E."/>
        </authorList>
    </citation>
    <scope>NUCLEOTIDE SEQUENCE [LARGE SCALE GENOMIC DNA]</scope>
    <source>
        <strain evidence="12">Vaf-46</strain>
    </source>
</reference>
<evidence type="ECO:0000256" key="1">
    <source>
        <dbReference type="ARBA" id="ARBA00003159"/>
    </source>
</evidence>
<evidence type="ECO:0000256" key="8">
    <source>
        <dbReference type="ARBA" id="ARBA00022989"/>
    </source>
</evidence>
<evidence type="ECO:0000313" key="12">
    <source>
        <dbReference type="EMBL" id="OAP89904.1"/>
    </source>
</evidence>
<evidence type="ECO:0000256" key="6">
    <source>
        <dbReference type="ARBA" id="ARBA00022692"/>
    </source>
</evidence>
<dbReference type="GO" id="GO:0006865">
    <property type="term" value="P:amino acid transport"/>
    <property type="evidence" value="ECO:0007669"/>
    <property type="project" value="UniProtKB-KW"/>
</dbReference>
<keyword evidence="8 10" id="KW-1133">Transmembrane helix</keyword>
<evidence type="ECO:0000256" key="10">
    <source>
        <dbReference type="RuleBase" id="RU363032"/>
    </source>
</evidence>
<evidence type="ECO:0000259" key="11">
    <source>
        <dbReference type="PROSITE" id="PS50928"/>
    </source>
</evidence>
<comment type="subcellular location">
    <subcellularLocation>
        <location evidence="2">Cell inner membrane</location>
        <topology evidence="2">Multi-pass membrane protein</topology>
    </subcellularLocation>
    <subcellularLocation>
        <location evidence="10">Cell membrane</location>
        <topology evidence="10">Multi-pass membrane protein</topology>
    </subcellularLocation>
</comment>
<evidence type="ECO:0000256" key="2">
    <source>
        <dbReference type="ARBA" id="ARBA00004429"/>
    </source>
</evidence>
<sequence length="225" mass="24291">MLENFSFRAIVEYLPLFGQGLFTTVWLSLLAFAGALAVGIVLVAVNLQPARLFRLPAKAFIDAVRATPLLAQLYFLYFGLPRLGFILPELVVGILALSLNSGAYVAEIIRAGILSIHRGQVEAGIASGMTFIQRMRFVILPQAFKVTIPPLLGQAIVLVKDSALLSLISVAELTRAGQLLASDRFMPAEGFMTIAAFYLLLYYGLKGLAALSAYWLGLAPTGART</sequence>
<keyword evidence="5" id="KW-1003">Cell membrane</keyword>
<dbReference type="InterPro" id="IPR043429">
    <property type="entry name" value="ArtM/GltK/GlnP/TcyL/YhdX-like"/>
</dbReference>
<dbReference type="Gene3D" id="1.10.3720.10">
    <property type="entry name" value="MetI-like"/>
    <property type="match status" value="1"/>
</dbReference>
<proteinExistence type="inferred from homology"/>
<keyword evidence="9 10" id="KW-0472">Membrane</keyword>
<keyword evidence="4 10" id="KW-0813">Transport</keyword>
<comment type="similarity">
    <text evidence="3">Belongs to the binding-protein-dependent transport system permease family. HisMQ subfamily.</text>
</comment>
<evidence type="ECO:0000256" key="4">
    <source>
        <dbReference type="ARBA" id="ARBA00022448"/>
    </source>
</evidence>
<dbReference type="EMBL" id="LWBS01000428">
    <property type="protein sequence ID" value="OAP89904.1"/>
    <property type="molecule type" value="Genomic_DNA"/>
</dbReference>
<dbReference type="GO" id="GO:0043190">
    <property type="term" value="C:ATP-binding cassette (ABC) transporter complex"/>
    <property type="evidence" value="ECO:0007669"/>
    <property type="project" value="InterPro"/>
</dbReference>
<gene>
    <name evidence="12" type="ORF">A4U53_06240</name>
</gene>
<feature type="transmembrane region" description="Helical" evidence="10">
    <location>
        <begin position="194"/>
        <end position="216"/>
    </location>
</feature>
<organism evidence="12">
    <name type="scientific">Rhizobium leguminosarum</name>
    <dbReference type="NCBI Taxonomy" id="384"/>
    <lineage>
        <taxon>Bacteria</taxon>
        <taxon>Pseudomonadati</taxon>
        <taxon>Pseudomonadota</taxon>
        <taxon>Alphaproteobacteria</taxon>
        <taxon>Hyphomicrobiales</taxon>
        <taxon>Rhizobiaceae</taxon>
        <taxon>Rhizobium/Agrobacterium group</taxon>
        <taxon>Rhizobium</taxon>
    </lineage>
</organism>
<feature type="transmembrane region" description="Helical" evidence="10">
    <location>
        <begin position="20"/>
        <end position="47"/>
    </location>
</feature>
<keyword evidence="7" id="KW-0029">Amino-acid transport</keyword>
<dbReference type="Pfam" id="PF00528">
    <property type="entry name" value="BPD_transp_1"/>
    <property type="match status" value="1"/>
</dbReference>
<feature type="domain" description="ABC transmembrane type-1" evidence="11">
    <location>
        <begin position="21"/>
        <end position="212"/>
    </location>
</feature>
<protein>
    <submittedName>
        <fullName evidence="12">Amino acid ABC transporter permease</fullName>
    </submittedName>
</protein>
<dbReference type="InterPro" id="IPR035906">
    <property type="entry name" value="MetI-like_sf"/>
</dbReference>
<accession>A0A179BFY2</accession>
<dbReference type="PROSITE" id="PS50928">
    <property type="entry name" value="ABC_TM1"/>
    <property type="match status" value="1"/>
</dbReference>
<name>A0A179BFY2_RHILE</name>
<dbReference type="NCBIfam" id="TIGR01726">
    <property type="entry name" value="HEQRo_perm_3TM"/>
    <property type="match status" value="1"/>
</dbReference>
<comment type="caution">
    <text evidence="12">The sequence shown here is derived from an EMBL/GenBank/DDBJ whole genome shotgun (WGS) entry which is preliminary data.</text>
</comment>
<evidence type="ECO:0000256" key="9">
    <source>
        <dbReference type="ARBA" id="ARBA00023136"/>
    </source>
</evidence>
<evidence type="ECO:0000256" key="7">
    <source>
        <dbReference type="ARBA" id="ARBA00022970"/>
    </source>
</evidence>
<dbReference type="PANTHER" id="PTHR30614:SF20">
    <property type="entry name" value="GLUTAMINE TRANSPORT SYSTEM PERMEASE PROTEIN GLNP"/>
    <property type="match status" value="1"/>
</dbReference>
<dbReference type="AlphaFoldDB" id="A0A179BFY2"/>
<evidence type="ECO:0000256" key="5">
    <source>
        <dbReference type="ARBA" id="ARBA00022475"/>
    </source>
</evidence>
<evidence type="ECO:0000256" key="3">
    <source>
        <dbReference type="ARBA" id="ARBA00010072"/>
    </source>
</evidence>
<comment type="function">
    <text evidence="1">Part of the binding-protein-dependent transport system for glutamine; probably responsible for the translocation of the substrate across the membrane.</text>
</comment>
<dbReference type="SUPFAM" id="SSF161098">
    <property type="entry name" value="MetI-like"/>
    <property type="match status" value="1"/>
</dbReference>
<dbReference type="InterPro" id="IPR010065">
    <property type="entry name" value="AA_ABC_transptr_permease_3TM"/>
</dbReference>
<dbReference type="GO" id="GO:0022857">
    <property type="term" value="F:transmembrane transporter activity"/>
    <property type="evidence" value="ECO:0007669"/>
    <property type="project" value="InterPro"/>
</dbReference>
<dbReference type="PANTHER" id="PTHR30614">
    <property type="entry name" value="MEMBRANE COMPONENT OF AMINO ACID ABC TRANSPORTER"/>
    <property type="match status" value="1"/>
</dbReference>